<feature type="region of interest" description="Disordered" evidence="1">
    <location>
        <begin position="1"/>
        <end position="23"/>
    </location>
</feature>
<accession>A0A919KKQ7</accession>
<proteinExistence type="predicted"/>
<dbReference type="Proteomes" id="UP000617734">
    <property type="component" value="Unassembled WGS sequence"/>
</dbReference>
<dbReference type="AlphaFoldDB" id="A0A919KKQ7"/>
<protein>
    <submittedName>
        <fullName evidence="2">Uncharacterized protein</fullName>
    </submittedName>
</protein>
<evidence type="ECO:0000256" key="1">
    <source>
        <dbReference type="SAM" id="MobiDB-lite"/>
    </source>
</evidence>
<name>A0A919KKQ7_9ACTN</name>
<dbReference type="RefSeq" id="WP_229927149.1">
    <property type="nucleotide sequence ID" value="NZ_BNBO01000002.1"/>
</dbReference>
<reference evidence="2" key="2">
    <citation type="submission" date="2020-09" db="EMBL/GenBank/DDBJ databases">
        <authorList>
            <person name="Sun Q."/>
            <person name="Ohkuma M."/>
        </authorList>
    </citation>
    <scope>NUCLEOTIDE SEQUENCE</scope>
    <source>
        <strain evidence="2">JCM 4646</strain>
    </source>
</reference>
<dbReference type="GeneID" id="95358402"/>
<gene>
    <name evidence="2" type="ORF">GCM10018781_05260</name>
</gene>
<sequence>MTIPQSDRQDAAPAVTRDRSMPFCQCPANCGGRPEAHLRLESPYPEVAPGAPGTPPSDPYQPSRRGELVVDVRSGRTGVFMGRMGTAVYLRPESGGVEWEADPHWLDRPPIPRITVRSLDQYPGQGVTEAT</sequence>
<evidence type="ECO:0000313" key="3">
    <source>
        <dbReference type="Proteomes" id="UP000617734"/>
    </source>
</evidence>
<feature type="region of interest" description="Disordered" evidence="1">
    <location>
        <begin position="42"/>
        <end position="65"/>
    </location>
</feature>
<organism evidence="2 3">
    <name type="scientific">Kitasatospora indigofera</name>
    <dbReference type="NCBI Taxonomy" id="67307"/>
    <lineage>
        <taxon>Bacteria</taxon>
        <taxon>Bacillati</taxon>
        <taxon>Actinomycetota</taxon>
        <taxon>Actinomycetes</taxon>
        <taxon>Kitasatosporales</taxon>
        <taxon>Streptomycetaceae</taxon>
        <taxon>Kitasatospora</taxon>
    </lineage>
</organism>
<evidence type="ECO:0000313" key="2">
    <source>
        <dbReference type="EMBL" id="GHH60483.1"/>
    </source>
</evidence>
<keyword evidence="3" id="KW-1185">Reference proteome</keyword>
<comment type="caution">
    <text evidence="2">The sequence shown here is derived from an EMBL/GenBank/DDBJ whole genome shotgun (WGS) entry which is preliminary data.</text>
</comment>
<reference evidence="2" key="1">
    <citation type="journal article" date="2014" name="Int. J. Syst. Evol. Microbiol.">
        <title>Complete genome sequence of Corynebacterium casei LMG S-19264T (=DSM 44701T), isolated from a smear-ripened cheese.</title>
        <authorList>
            <consortium name="US DOE Joint Genome Institute (JGI-PGF)"/>
            <person name="Walter F."/>
            <person name="Albersmeier A."/>
            <person name="Kalinowski J."/>
            <person name="Ruckert C."/>
        </authorList>
    </citation>
    <scope>NUCLEOTIDE SEQUENCE</scope>
    <source>
        <strain evidence="2">JCM 4646</strain>
    </source>
</reference>
<dbReference type="EMBL" id="BNBO01000002">
    <property type="protein sequence ID" value="GHH60483.1"/>
    <property type="molecule type" value="Genomic_DNA"/>
</dbReference>